<proteinExistence type="inferred from homology"/>
<name>A0ABW2FNG1_9ACTN</name>
<dbReference type="InterPro" id="IPR009100">
    <property type="entry name" value="AcylCoA_DH/oxidase_NM_dom_sf"/>
</dbReference>
<dbReference type="EMBL" id="JBHTAJ010000006">
    <property type="protein sequence ID" value="MFC7178816.1"/>
    <property type="molecule type" value="Genomic_DNA"/>
</dbReference>
<evidence type="ECO:0000259" key="9">
    <source>
        <dbReference type="Pfam" id="PF12806"/>
    </source>
</evidence>
<evidence type="ECO:0000259" key="8">
    <source>
        <dbReference type="Pfam" id="PF02770"/>
    </source>
</evidence>
<dbReference type="SUPFAM" id="SSF47203">
    <property type="entry name" value="Acyl-CoA dehydrogenase C-terminal domain-like"/>
    <property type="match status" value="1"/>
</dbReference>
<protein>
    <submittedName>
        <fullName evidence="10">Acyl-CoA dehydrogenase</fullName>
    </submittedName>
</protein>
<evidence type="ECO:0000256" key="3">
    <source>
        <dbReference type="ARBA" id="ARBA00022630"/>
    </source>
</evidence>
<dbReference type="InterPro" id="IPR006091">
    <property type="entry name" value="Acyl-CoA_Oxase/DH_mid-dom"/>
</dbReference>
<dbReference type="InterPro" id="IPR036250">
    <property type="entry name" value="AcylCo_DH-like_C"/>
</dbReference>
<organism evidence="10 11">
    <name type="scientific">Kitasatospora paranensis</name>
    <dbReference type="NCBI Taxonomy" id="258053"/>
    <lineage>
        <taxon>Bacteria</taxon>
        <taxon>Bacillati</taxon>
        <taxon>Actinomycetota</taxon>
        <taxon>Actinomycetes</taxon>
        <taxon>Kitasatosporales</taxon>
        <taxon>Streptomycetaceae</taxon>
        <taxon>Kitasatospora</taxon>
    </lineage>
</organism>
<dbReference type="Proteomes" id="UP001596435">
    <property type="component" value="Unassembled WGS sequence"/>
</dbReference>
<comment type="caution">
    <text evidence="10">The sequence shown here is derived from an EMBL/GenBank/DDBJ whole genome shotgun (WGS) entry which is preliminary data.</text>
</comment>
<dbReference type="PANTHER" id="PTHR42803:SF1">
    <property type="entry name" value="BROAD-SPECIFICITY LINEAR ACYL-COA DEHYDROGENASE FADE5"/>
    <property type="match status" value="1"/>
</dbReference>
<sequence>MGHYKSNLRDVEFNLFEVFGRDQVYGTGPFADMDVETAKNILSEISRLAENDLAASFTDTDRTPPVFDPETNAAPIPETFKKSYQTFMDAEWWRLGIPEGIGGQVTPSSLVWAYAEQVLGSNPAIWMYSSGPAFAGVVFEEGTEEQQKVAQRMVDGLWGATMVLTEPDAGSDVGAGRTKAIKQEDGSWHIEGVKRFITSGEHDMSDNIIHLVLARPEGGKPGTKGLGLYIVPKYDFDWETGELGERNGAYATNVEHKMGLKASNTCEMTFGAKHPAKGWLLGEKVDGIRQMFKIIEFARMMVGTKAIATLSTGYLNALEYAKERVQGADIANFLDKTAPRVTITHHPDVRRSLLTQKAYAEGMRALVLYTASVQDDVLAARLRGESDEAAERLNDLLLPIVKGYGSEKSYEQLAQSLQTFGGSGYLQEYPIEQYIRDAKIDTLYEGTTAIQGQDFFFRKIVKDGGQALTAVSEQIQKFIATGEGGDALTAEREALGKAAGDLEAIVGKLLADLTSVQDDVKNMYKVGLNTTRLLMVSGDVVIGWLLLRQAAVALAKLEAGASEKDVPFYQGKVAAARFFARNILPTTAPQRLIAEGIDNEIMELAEEAF</sequence>
<comment type="cofactor">
    <cofactor evidence="1 6">
        <name>FAD</name>
        <dbReference type="ChEBI" id="CHEBI:57692"/>
    </cofactor>
</comment>
<dbReference type="Gene3D" id="1.20.140.10">
    <property type="entry name" value="Butyryl-CoA Dehydrogenase, subunit A, domain 3"/>
    <property type="match status" value="1"/>
</dbReference>
<evidence type="ECO:0000256" key="4">
    <source>
        <dbReference type="ARBA" id="ARBA00022827"/>
    </source>
</evidence>
<feature type="domain" description="Acyl-CoA dehydrogenase/oxidase C-terminal" evidence="7">
    <location>
        <begin position="286"/>
        <end position="452"/>
    </location>
</feature>
<dbReference type="Gene3D" id="2.40.110.20">
    <property type="match status" value="1"/>
</dbReference>
<dbReference type="InterPro" id="IPR009075">
    <property type="entry name" value="AcylCo_DH/oxidase_C"/>
</dbReference>
<dbReference type="PANTHER" id="PTHR42803">
    <property type="entry name" value="ACYL-COA DEHYDROGENASE"/>
    <property type="match status" value="1"/>
</dbReference>
<feature type="domain" description="Acetyl-CoA dehydrogenase-like C-terminal" evidence="9">
    <location>
        <begin position="473"/>
        <end position="604"/>
    </location>
</feature>
<reference evidence="11" key="1">
    <citation type="journal article" date="2019" name="Int. J. Syst. Evol. Microbiol.">
        <title>The Global Catalogue of Microorganisms (GCM) 10K type strain sequencing project: providing services to taxonomists for standard genome sequencing and annotation.</title>
        <authorList>
            <consortium name="The Broad Institute Genomics Platform"/>
            <consortium name="The Broad Institute Genome Sequencing Center for Infectious Disease"/>
            <person name="Wu L."/>
            <person name="Ma J."/>
        </authorList>
    </citation>
    <scope>NUCLEOTIDE SEQUENCE [LARGE SCALE GENOMIC DNA]</scope>
    <source>
        <strain evidence="11">CGMCC 1.12859</strain>
    </source>
</reference>
<keyword evidence="5 6" id="KW-0560">Oxidoreductase</keyword>
<evidence type="ECO:0000259" key="7">
    <source>
        <dbReference type="Pfam" id="PF00441"/>
    </source>
</evidence>
<accession>A0ABW2FNG1</accession>
<keyword evidence="4 6" id="KW-0274">FAD</keyword>
<evidence type="ECO:0000313" key="11">
    <source>
        <dbReference type="Proteomes" id="UP001596435"/>
    </source>
</evidence>
<evidence type="ECO:0000256" key="2">
    <source>
        <dbReference type="ARBA" id="ARBA00009347"/>
    </source>
</evidence>
<evidence type="ECO:0000256" key="5">
    <source>
        <dbReference type="ARBA" id="ARBA00023002"/>
    </source>
</evidence>
<dbReference type="Pfam" id="PF02770">
    <property type="entry name" value="Acyl-CoA_dh_M"/>
    <property type="match status" value="1"/>
</dbReference>
<dbReference type="InterPro" id="IPR052166">
    <property type="entry name" value="Diverse_Acyl-CoA_DH"/>
</dbReference>
<evidence type="ECO:0000313" key="10">
    <source>
        <dbReference type="EMBL" id="MFC7178816.1"/>
    </source>
</evidence>
<dbReference type="Pfam" id="PF00441">
    <property type="entry name" value="Acyl-CoA_dh_1"/>
    <property type="match status" value="1"/>
</dbReference>
<evidence type="ECO:0000256" key="6">
    <source>
        <dbReference type="RuleBase" id="RU362125"/>
    </source>
</evidence>
<evidence type="ECO:0000256" key="1">
    <source>
        <dbReference type="ARBA" id="ARBA00001974"/>
    </source>
</evidence>
<keyword evidence="3 6" id="KW-0285">Flavoprotein</keyword>
<comment type="similarity">
    <text evidence="2 6">Belongs to the acyl-CoA dehydrogenase family.</text>
</comment>
<dbReference type="Pfam" id="PF12806">
    <property type="entry name" value="Acyl-CoA_dh_C"/>
    <property type="match status" value="1"/>
</dbReference>
<dbReference type="RefSeq" id="WP_345706902.1">
    <property type="nucleotide sequence ID" value="NZ_BAABKV010000001.1"/>
</dbReference>
<dbReference type="SUPFAM" id="SSF56645">
    <property type="entry name" value="Acyl-CoA dehydrogenase NM domain-like"/>
    <property type="match status" value="1"/>
</dbReference>
<feature type="domain" description="Acyl-CoA oxidase/dehydrogenase middle" evidence="8">
    <location>
        <begin position="162"/>
        <end position="270"/>
    </location>
</feature>
<dbReference type="InterPro" id="IPR025878">
    <property type="entry name" value="Acyl-CoA_dh-like_C_dom"/>
</dbReference>
<gene>
    <name evidence="10" type="ORF">ACFQMG_04475</name>
</gene>
<keyword evidence="11" id="KW-1185">Reference proteome</keyword>